<keyword evidence="2" id="KW-0812">Transmembrane</keyword>
<feature type="transmembrane region" description="Helical" evidence="2">
    <location>
        <begin position="33"/>
        <end position="57"/>
    </location>
</feature>
<feature type="compositionally biased region" description="Polar residues" evidence="1">
    <location>
        <begin position="128"/>
        <end position="139"/>
    </location>
</feature>
<dbReference type="AlphaFoldDB" id="A0A814D360"/>
<comment type="caution">
    <text evidence="3">The sequence shown here is derived from an EMBL/GenBank/DDBJ whole genome shotgun (WGS) entry which is preliminary data.</text>
</comment>
<proteinExistence type="predicted"/>
<feature type="compositionally biased region" description="Low complexity" evidence="1">
    <location>
        <begin position="162"/>
        <end position="175"/>
    </location>
</feature>
<evidence type="ECO:0000256" key="2">
    <source>
        <dbReference type="SAM" id="Phobius"/>
    </source>
</evidence>
<protein>
    <submittedName>
        <fullName evidence="3">Uncharacterized protein</fullName>
    </submittedName>
</protein>
<feature type="transmembrane region" description="Helical" evidence="2">
    <location>
        <begin position="69"/>
        <end position="89"/>
    </location>
</feature>
<evidence type="ECO:0000313" key="3">
    <source>
        <dbReference type="EMBL" id="CAF0947807.1"/>
    </source>
</evidence>
<sequence>MFANSIFYSFAHYQNPLTLAILSKYLRPDEVNIAYIFIIIINQFITSFGNSIFRWIYSMTIMNHRNMGLYLIGGFCIIPLVSNICLYWIKRRSTNQSSSSSVVNETSASLVHADDDLDSSTNEDESSDQSQTANNDGSSASVPLFTIGNMTFIANIGSPVPSTNQSTSTTKTSQNDASVQTDDDLIWL</sequence>
<feature type="region of interest" description="Disordered" evidence="1">
    <location>
        <begin position="114"/>
        <end position="139"/>
    </location>
</feature>
<feature type="region of interest" description="Disordered" evidence="1">
    <location>
        <begin position="158"/>
        <end position="188"/>
    </location>
</feature>
<keyword evidence="2" id="KW-1133">Transmembrane helix</keyword>
<reference evidence="3" key="1">
    <citation type="submission" date="2021-02" db="EMBL/GenBank/DDBJ databases">
        <authorList>
            <person name="Nowell W R."/>
        </authorList>
    </citation>
    <scope>NUCLEOTIDE SEQUENCE</scope>
</reference>
<evidence type="ECO:0000313" key="4">
    <source>
        <dbReference type="Proteomes" id="UP000663860"/>
    </source>
</evidence>
<feature type="compositionally biased region" description="Acidic residues" evidence="1">
    <location>
        <begin position="115"/>
        <end position="127"/>
    </location>
</feature>
<evidence type="ECO:0000256" key="1">
    <source>
        <dbReference type="SAM" id="MobiDB-lite"/>
    </source>
</evidence>
<dbReference type="EMBL" id="CAJNOE010000125">
    <property type="protein sequence ID" value="CAF0947807.1"/>
    <property type="molecule type" value="Genomic_DNA"/>
</dbReference>
<organism evidence="3 4">
    <name type="scientific">Adineta steineri</name>
    <dbReference type="NCBI Taxonomy" id="433720"/>
    <lineage>
        <taxon>Eukaryota</taxon>
        <taxon>Metazoa</taxon>
        <taxon>Spiralia</taxon>
        <taxon>Gnathifera</taxon>
        <taxon>Rotifera</taxon>
        <taxon>Eurotatoria</taxon>
        <taxon>Bdelloidea</taxon>
        <taxon>Adinetida</taxon>
        <taxon>Adinetidae</taxon>
        <taxon>Adineta</taxon>
    </lineage>
</organism>
<dbReference type="Proteomes" id="UP000663860">
    <property type="component" value="Unassembled WGS sequence"/>
</dbReference>
<name>A0A814D360_9BILA</name>
<gene>
    <name evidence="3" type="ORF">IZO911_LOCUS14816</name>
</gene>
<accession>A0A814D360</accession>
<keyword evidence="2" id="KW-0472">Membrane</keyword>